<dbReference type="CDD" id="cd09727">
    <property type="entry name" value="Cas6_I-E"/>
    <property type="match status" value="1"/>
</dbReference>
<sequence>MYLSKIEFSPAHLDEMVRTLAKGLYHEHQMIWNLLPEDKSADRDFIYRRDDSRGLPFYYLLSTREPVGTDSNFMIQSQKFAPQLKSGDLLQFSLRANAVKTTKIDDTSKKRKRRDIVESRVDEYKSKYPVPADRPPTAIIHHEASEEWLRKQGERCGFQVKNLIVENHQFHKVRKQKDPNLRQFASLDFHGRIQVMEPQQFIDIALFSGLGRSKAFGCGLLLIRRI</sequence>
<proteinExistence type="predicted"/>
<dbReference type="EMBL" id="UOFZ01000021">
    <property type="protein sequence ID" value="VAX12174.1"/>
    <property type="molecule type" value="Genomic_DNA"/>
</dbReference>
<dbReference type="SUPFAM" id="SSF117987">
    <property type="entry name" value="CRISPR-associated protein"/>
    <property type="match status" value="2"/>
</dbReference>
<dbReference type="Gene3D" id="3.30.70.1200">
    <property type="entry name" value="Crispr-associated protein, domain 1"/>
    <property type="match status" value="1"/>
</dbReference>
<gene>
    <name evidence="1" type="ORF">MNBD_GAMMA24-4</name>
</gene>
<evidence type="ECO:0000313" key="1">
    <source>
        <dbReference type="EMBL" id="VAX12174.1"/>
    </source>
</evidence>
<accession>A0A3B1BK57</accession>
<reference evidence="1" key="1">
    <citation type="submission" date="2018-06" db="EMBL/GenBank/DDBJ databases">
        <authorList>
            <person name="Zhirakovskaya E."/>
        </authorList>
    </citation>
    <scope>NUCLEOTIDE SEQUENCE</scope>
</reference>
<name>A0A3B1BK57_9ZZZZ</name>
<dbReference type="Gene3D" id="3.30.70.1210">
    <property type="entry name" value="Crispr-associated protein, domain 2"/>
    <property type="match status" value="1"/>
</dbReference>
<dbReference type="AlphaFoldDB" id="A0A3B1BK57"/>
<dbReference type="SMART" id="SM01101">
    <property type="entry name" value="CRISPR_assoc"/>
    <property type="match status" value="1"/>
</dbReference>
<dbReference type="InterPro" id="IPR010179">
    <property type="entry name" value="CRISPR-assoc_prot_Cse3"/>
</dbReference>
<organism evidence="1">
    <name type="scientific">hydrothermal vent metagenome</name>
    <dbReference type="NCBI Taxonomy" id="652676"/>
    <lineage>
        <taxon>unclassified sequences</taxon>
        <taxon>metagenomes</taxon>
        <taxon>ecological metagenomes</taxon>
    </lineage>
</organism>
<protein>
    <submittedName>
        <fullName evidence="1">CRISPR-associated protein, Cse3 family</fullName>
    </submittedName>
</protein>
<dbReference type="Pfam" id="PF08798">
    <property type="entry name" value="CRISPR_assoc"/>
    <property type="match status" value="1"/>
</dbReference>
<dbReference type="NCBIfam" id="TIGR01907">
    <property type="entry name" value="casE_Cse3"/>
    <property type="match status" value="1"/>
</dbReference>